<protein>
    <submittedName>
        <fullName evidence="1">Uncharacterized protein</fullName>
    </submittedName>
</protein>
<evidence type="ECO:0000313" key="1">
    <source>
        <dbReference type="EMBL" id="KAL0099509.1"/>
    </source>
</evidence>
<keyword evidence="2" id="KW-1185">Reference proteome</keyword>
<sequence>MTKNRTQLLGCKDINSNAFANKRNNILKRKHRKMSAQSSFCIINGAFPIRGNKLENIELRGSSRKYEIYFHTELT</sequence>
<accession>A0AAW2EB36</accession>
<organism evidence="1 2">
    <name type="scientific">Cardiocondyla obscurior</name>
    <dbReference type="NCBI Taxonomy" id="286306"/>
    <lineage>
        <taxon>Eukaryota</taxon>
        <taxon>Metazoa</taxon>
        <taxon>Ecdysozoa</taxon>
        <taxon>Arthropoda</taxon>
        <taxon>Hexapoda</taxon>
        <taxon>Insecta</taxon>
        <taxon>Pterygota</taxon>
        <taxon>Neoptera</taxon>
        <taxon>Endopterygota</taxon>
        <taxon>Hymenoptera</taxon>
        <taxon>Apocrita</taxon>
        <taxon>Aculeata</taxon>
        <taxon>Formicoidea</taxon>
        <taxon>Formicidae</taxon>
        <taxon>Myrmicinae</taxon>
        <taxon>Cardiocondyla</taxon>
    </lineage>
</organism>
<gene>
    <name evidence="1" type="ORF">PUN28_020197</name>
</gene>
<reference evidence="1 2" key="1">
    <citation type="submission" date="2023-03" db="EMBL/GenBank/DDBJ databases">
        <title>High recombination rates correlate with genetic variation in Cardiocondyla obscurior ants.</title>
        <authorList>
            <person name="Errbii M."/>
        </authorList>
    </citation>
    <scope>NUCLEOTIDE SEQUENCE [LARGE SCALE GENOMIC DNA]</scope>
    <source>
        <strain evidence="1">Alpha-2009</strain>
        <tissue evidence="1">Whole body</tissue>
    </source>
</reference>
<dbReference type="Proteomes" id="UP001430953">
    <property type="component" value="Unassembled WGS sequence"/>
</dbReference>
<comment type="caution">
    <text evidence="1">The sequence shown here is derived from an EMBL/GenBank/DDBJ whole genome shotgun (WGS) entry which is preliminary data.</text>
</comment>
<proteinExistence type="predicted"/>
<name>A0AAW2EB36_9HYME</name>
<evidence type="ECO:0000313" key="2">
    <source>
        <dbReference type="Proteomes" id="UP001430953"/>
    </source>
</evidence>
<dbReference type="EMBL" id="JADYXP020000028">
    <property type="protein sequence ID" value="KAL0099509.1"/>
    <property type="molecule type" value="Genomic_DNA"/>
</dbReference>
<dbReference type="AlphaFoldDB" id="A0AAW2EB36"/>